<proteinExistence type="predicted"/>
<reference evidence="1 2" key="1">
    <citation type="journal article" date="2025" name="Int. J. Syst. Evol. Microbiol.">
        <title>Desulfovibrio falkowii sp. nov., Porphyromonas miyakawae sp. nov., Mediterraneibacter flintii sp. nov. and Owariibacterium komagatae gen. nov., sp. nov., isolated from human faeces.</title>
        <authorList>
            <person name="Hamaguchi T."/>
            <person name="Ohara M."/>
            <person name="Hisatomi A."/>
            <person name="Sekiguchi K."/>
            <person name="Takeda J.I."/>
            <person name="Ueyama J."/>
            <person name="Ito M."/>
            <person name="Nishiwaki H."/>
            <person name="Ogi T."/>
            <person name="Hirayama M."/>
            <person name="Ohkuma M."/>
            <person name="Sakamoto M."/>
            <person name="Ohno K."/>
        </authorList>
    </citation>
    <scope>NUCLEOTIDE SEQUENCE [LARGE SCALE GENOMIC DNA]</scope>
    <source>
        <strain evidence="1 2">13CB11C</strain>
    </source>
</reference>
<protein>
    <submittedName>
        <fullName evidence="1">Uncharacterized protein</fullName>
    </submittedName>
</protein>
<gene>
    <name evidence="1" type="ORF">Tsumi_12930</name>
</gene>
<evidence type="ECO:0000313" key="2">
    <source>
        <dbReference type="Proteomes" id="UP001628220"/>
    </source>
</evidence>
<comment type="caution">
    <text evidence="1">The sequence shown here is derived from an EMBL/GenBank/DDBJ whole genome shotgun (WGS) entry which is preliminary data.</text>
</comment>
<accession>A0ABQ0E385</accession>
<keyword evidence="2" id="KW-1185">Reference proteome</keyword>
<dbReference type="Proteomes" id="UP001628220">
    <property type="component" value="Unassembled WGS sequence"/>
</dbReference>
<name>A0ABQ0E385_9PORP</name>
<organism evidence="1 2">
    <name type="scientific">Porphyromonas miyakawae</name>
    <dbReference type="NCBI Taxonomy" id="3137470"/>
    <lineage>
        <taxon>Bacteria</taxon>
        <taxon>Pseudomonadati</taxon>
        <taxon>Bacteroidota</taxon>
        <taxon>Bacteroidia</taxon>
        <taxon>Bacteroidales</taxon>
        <taxon>Porphyromonadaceae</taxon>
        <taxon>Porphyromonas</taxon>
    </lineage>
</organism>
<dbReference type="EMBL" id="BAAFSF010000004">
    <property type="protein sequence ID" value="GAB1252187.1"/>
    <property type="molecule type" value="Genomic_DNA"/>
</dbReference>
<evidence type="ECO:0000313" key="1">
    <source>
        <dbReference type="EMBL" id="GAB1252187.1"/>
    </source>
</evidence>
<sequence>MLRFMKSKDYTDLRNKTIFDFCTDEELIRGGFGHVVEDKEELIRYAKKHPETNVWLYIQIAVEVLHDEELIDAIERDFSDVTIPGYE</sequence>